<organism evidence="3">
    <name type="scientific">viral metagenome</name>
    <dbReference type="NCBI Taxonomy" id="1070528"/>
    <lineage>
        <taxon>unclassified sequences</taxon>
        <taxon>metagenomes</taxon>
        <taxon>organismal metagenomes</taxon>
    </lineage>
</organism>
<dbReference type="InterPro" id="IPR013536">
    <property type="entry name" value="WLM_dom"/>
</dbReference>
<accession>A0A6C0L2Z4</accession>
<keyword evidence="1" id="KW-0472">Membrane</keyword>
<evidence type="ECO:0000313" key="3">
    <source>
        <dbReference type="EMBL" id="QHU23227.1"/>
    </source>
</evidence>
<evidence type="ECO:0000259" key="2">
    <source>
        <dbReference type="Pfam" id="PF08325"/>
    </source>
</evidence>
<reference evidence="3" key="1">
    <citation type="journal article" date="2020" name="Nature">
        <title>Giant virus diversity and host interactions through global metagenomics.</title>
        <authorList>
            <person name="Schulz F."/>
            <person name="Roux S."/>
            <person name="Paez-Espino D."/>
            <person name="Jungbluth S."/>
            <person name="Walsh D.A."/>
            <person name="Denef V.J."/>
            <person name="McMahon K.D."/>
            <person name="Konstantinidis K.T."/>
            <person name="Eloe-Fadrosh E.A."/>
            <person name="Kyrpides N.C."/>
            <person name="Woyke T."/>
        </authorList>
    </citation>
    <scope>NUCLEOTIDE SEQUENCE</scope>
    <source>
        <strain evidence="3">GVMAG-S-ERX555907-94</strain>
    </source>
</reference>
<proteinExistence type="predicted"/>
<evidence type="ECO:0000256" key="1">
    <source>
        <dbReference type="SAM" id="Phobius"/>
    </source>
</evidence>
<feature type="domain" description="WLM" evidence="2">
    <location>
        <begin position="79"/>
        <end position="162"/>
    </location>
</feature>
<keyword evidence="1" id="KW-0812">Transmembrane</keyword>
<name>A0A6C0L2Z4_9ZZZZ</name>
<dbReference type="Gene3D" id="3.30.2010.10">
    <property type="entry name" value="Metalloproteases ('zincins'), catalytic domain"/>
    <property type="match status" value="1"/>
</dbReference>
<keyword evidence="1" id="KW-1133">Transmembrane helix</keyword>
<sequence length="189" mass="21935">MDSFIVFFLSIFVLFIIISKIFIDHGIVQERSDIDNLIYIVRKGPGSKEAANKLALLNQKAMRLIQSLDDEKEGVPYMKNKYSPNNLSETTKNAEYTSYSVNKGEHISLCIRNNDGTFIDENTIIFVFIHELSHVMTEEIGHPKIFWDNMKYLLEEGEKLGIYEPVDYKEEPKNYCGMEINSTPYEFKK</sequence>
<dbReference type="EMBL" id="MN741026">
    <property type="protein sequence ID" value="QHU23227.1"/>
    <property type="molecule type" value="Genomic_DNA"/>
</dbReference>
<feature type="transmembrane region" description="Helical" evidence="1">
    <location>
        <begin position="6"/>
        <end position="23"/>
    </location>
</feature>
<protein>
    <recommendedName>
        <fullName evidence="2">WLM domain-containing protein</fullName>
    </recommendedName>
</protein>
<dbReference type="Pfam" id="PF08325">
    <property type="entry name" value="WLM"/>
    <property type="match status" value="1"/>
</dbReference>
<dbReference type="AlphaFoldDB" id="A0A6C0L2Z4"/>